<evidence type="ECO:0000313" key="5">
    <source>
        <dbReference type="EMBL" id="SDY26550.1"/>
    </source>
</evidence>
<dbReference type="Gene3D" id="3.20.20.70">
    <property type="entry name" value="Aldolase class I"/>
    <property type="match status" value="1"/>
</dbReference>
<evidence type="ECO:0000256" key="3">
    <source>
        <dbReference type="PIRSR" id="PIRSR602480-1"/>
    </source>
</evidence>
<dbReference type="PANTHER" id="PTHR21337:SF0">
    <property type="entry name" value="PHOSPHO-2-DEHYDRO-3-DEOXYHEPTONATE ALDOLASE"/>
    <property type="match status" value="1"/>
</dbReference>
<organism evidence="5 6">
    <name type="scientific">Citreimonas salinaria</name>
    <dbReference type="NCBI Taxonomy" id="321339"/>
    <lineage>
        <taxon>Bacteria</taxon>
        <taxon>Pseudomonadati</taxon>
        <taxon>Pseudomonadota</taxon>
        <taxon>Alphaproteobacteria</taxon>
        <taxon>Rhodobacterales</taxon>
        <taxon>Roseobacteraceae</taxon>
        <taxon>Citreimonas</taxon>
    </lineage>
</organism>
<dbReference type="Proteomes" id="UP000199286">
    <property type="component" value="Unassembled WGS sequence"/>
</dbReference>
<dbReference type="GO" id="GO:0009073">
    <property type="term" value="P:aromatic amino acid family biosynthetic process"/>
    <property type="evidence" value="ECO:0007669"/>
    <property type="project" value="InterPro"/>
</dbReference>
<name>A0A1H3IFT6_9RHOB</name>
<proteinExistence type="inferred from homology"/>
<keyword evidence="3" id="KW-0170">Cobalt</keyword>
<dbReference type="RefSeq" id="WP_089882016.1">
    <property type="nucleotide sequence ID" value="NZ_FNPF01000005.1"/>
</dbReference>
<evidence type="ECO:0000313" key="6">
    <source>
        <dbReference type="Proteomes" id="UP000199286"/>
    </source>
</evidence>
<evidence type="ECO:0000256" key="2">
    <source>
        <dbReference type="ARBA" id="ARBA00022679"/>
    </source>
</evidence>
<dbReference type="EC" id="2.5.1.54" evidence="4"/>
<evidence type="ECO:0000256" key="4">
    <source>
        <dbReference type="RuleBase" id="RU363071"/>
    </source>
</evidence>
<keyword evidence="3" id="KW-0464">Manganese</keyword>
<keyword evidence="2 4" id="KW-0808">Transferase</keyword>
<dbReference type="Pfam" id="PF01474">
    <property type="entry name" value="DAHP_synth_2"/>
    <property type="match status" value="1"/>
</dbReference>
<protein>
    <recommendedName>
        <fullName evidence="4">Phospho-2-dehydro-3-deoxyheptonate aldolase</fullName>
        <ecNumber evidence="4">2.5.1.54</ecNumber>
    </recommendedName>
</protein>
<dbReference type="AlphaFoldDB" id="A0A1H3IFT6"/>
<keyword evidence="6" id="KW-1185">Reference proteome</keyword>
<accession>A0A1H3IFT6</accession>
<feature type="binding site" evidence="3">
    <location>
        <position position="352"/>
    </location>
    <ligand>
        <name>Mn(2+)</name>
        <dbReference type="ChEBI" id="CHEBI:29035"/>
    </ligand>
</feature>
<feature type="binding site" evidence="3">
    <location>
        <position position="107"/>
    </location>
    <ligand>
        <name>phosphoenolpyruvate</name>
        <dbReference type="ChEBI" id="CHEBI:58702"/>
    </ligand>
</feature>
<feature type="binding site" evidence="3">
    <location>
        <position position="394"/>
    </location>
    <ligand>
        <name>Mn(2+)</name>
        <dbReference type="ChEBI" id="CHEBI:29035"/>
    </ligand>
</feature>
<comment type="similarity">
    <text evidence="1 4">Belongs to the class-II DAHP synthase family.</text>
</comment>
<gene>
    <name evidence="5" type="ORF">SAMN05444340_10540</name>
</gene>
<dbReference type="STRING" id="321339.SAMN05444340_10540"/>
<sequence>MTEWQKTDWRAKPRVQMPEYTDGAALAAVEAQLAKYPPLVFAGEARKLKAQLGAAGRGEAFLLQGGDCAEAFDQFSADSIRDTFKVMLQMAMVLTYGAKVPVVKVGRMAGQFAKPRSAPVEVKDGVELPSYRGDIVNELAFTPEARIPDPRRMLQAYTQAAATLNLLRAFSTGGYADVHKVHQWTLGFTEGEKAAKYRDMASRITDTLDFMKAAGVDSDHAHTLQTVDFYTSHESLLLEYEEALCRLDSTSGKWLAGSGHMIWIGDRTRQPDGAHVEFARGVLNPVGLKCGPTTTAEDLKVLMAKLNPHNEAGRLTLIARFGAGKVAEHLPRLIKAVREAGATVTWVCDPMHGNTIKSGSGYKTRPFELVLREVQEFFAVHNAEGTVPGGVHFEMTGQDVTECTGGVHAVSEEDLSDRYHTACDPRLNATQSLELAFLVAEELTARRSVVSDAAHG</sequence>
<dbReference type="SUPFAM" id="SSF51569">
    <property type="entry name" value="Aldolase"/>
    <property type="match status" value="1"/>
</dbReference>
<dbReference type="NCBIfam" id="TIGR01358">
    <property type="entry name" value="DAHP_synth_II"/>
    <property type="match status" value="1"/>
</dbReference>
<evidence type="ECO:0000256" key="1">
    <source>
        <dbReference type="ARBA" id="ARBA00008911"/>
    </source>
</evidence>
<dbReference type="InterPro" id="IPR013785">
    <property type="entry name" value="Aldolase_TIM"/>
</dbReference>
<comment type="catalytic activity">
    <reaction evidence="4">
        <text>D-erythrose 4-phosphate + phosphoenolpyruvate + H2O = 7-phospho-2-dehydro-3-deoxy-D-arabino-heptonate + phosphate</text>
        <dbReference type="Rhea" id="RHEA:14717"/>
        <dbReference type="ChEBI" id="CHEBI:15377"/>
        <dbReference type="ChEBI" id="CHEBI:16897"/>
        <dbReference type="ChEBI" id="CHEBI:43474"/>
        <dbReference type="ChEBI" id="CHEBI:58394"/>
        <dbReference type="ChEBI" id="CHEBI:58702"/>
        <dbReference type="EC" id="2.5.1.54"/>
    </reaction>
</comment>
<dbReference type="OrthoDB" id="9766852at2"/>
<dbReference type="GO" id="GO:0003849">
    <property type="term" value="F:3-deoxy-7-phosphoheptulonate synthase activity"/>
    <property type="evidence" value="ECO:0007669"/>
    <property type="project" value="UniProtKB-EC"/>
</dbReference>
<feature type="binding site" evidence="3">
    <location>
        <position position="424"/>
    </location>
    <ligand>
        <name>Mn(2+)</name>
        <dbReference type="ChEBI" id="CHEBI:29035"/>
    </ligand>
</feature>
<feature type="binding site" evidence="3">
    <location>
        <position position="320"/>
    </location>
    <ligand>
        <name>phosphoenolpyruvate</name>
        <dbReference type="ChEBI" id="CHEBI:58702"/>
    </ligand>
</feature>
<dbReference type="InterPro" id="IPR002480">
    <property type="entry name" value="DAHP_synth_2"/>
</dbReference>
<feature type="binding site" evidence="3">
    <location>
        <position position="68"/>
    </location>
    <ligand>
        <name>Mn(2+)</name>
        <dbReference type="ChEBI" id="CHEBI:29035"/>
    </ligand>
</feature>
<reference evidence="5 6" key="1">
    <citation type="submission" date="2016-10" db="EMBL/GenBank/DDBJ databases">
        <authorList>
            <person name="de Groot N.N."/>
        </authorList>
    </citation>
    <scope>NUCLEOTIDE SEQUENCE [LARGE SCALE GENOMIC DNA]</scope>
    <source>
        <strain evidence="5 6">DSM 26880</strain>
    </source>
</reference>
<dbReference type="PANTHER" id="PTHR21337">
    <property type="entry name" value="PHOSPHO-2-DEHYDRO-3-DEOXYHEPTONATE ALDOLASE 1, 2"/>
    <property type="match status" value="1"/>
</dbReference>
<dbReference type="EMBL" id="FNPF01000005">
    <property type="protein sequence ID" value="SDY26550.1"/>
    <property type="molecule type" value="Genomic_DNA"/>
</dbReference>
<keyword evidence="3" id="KW-0104">Cadmium</keyword>
<feature type="binding site" evidence="3">
    <location>
        <position position="289"/>
    </location>
    <ligand>
        <name>phosphoenolpyruvate</name>
        <dbReference type="ChEBI" id="CHEBI:58702"/>
    </ligand>
</feature>
<comment type="cofactor">
    <cofactor evidence="3">
        <name>Mn(2+)</name>
        <dbReference type="ChEBI" id="CHEBI:29035"/>
    </cofactor>
    <cofactor evidence="3">
        <name>Co(2+)</name>
        <dbReference type="ChEBI" id="CHEBI:48828"/>
    </cofactor>
    <cofactor evidence="3">
        <name>Cd(2+)</name>
        <dbReference type="ChEBI" id="CHEBI:48775"/>
    </cofactor>
    <text evidence="3">Binds 1 divalent cation per subunit. The enzyme is active with manganese, cobalt or cadmium ions.</text>
</comment>